<feature type="non-terminal residue" evidence="2">
    <location>
        <position position="233"/>
    </location>
</feature>
<feature type="region of interest" description="Disordered" evidence="1">
    <location>
        <begin position="1"/>
        <end position="34"/>
    </location>
</feature>
<keyword evidence="3" id="KW-1185">Reference proteome</keyword>
<reference evidence="2 3" key="1">
    <citation type="submission" date="2014-01" db="EMBL/GenBank/DDBJ databases">
        <title>Actinotalea ferrariae CF5-4.</title>
        <authorList>
            <person name="Chen F."/>
            <person name="Li Y."/>
            <person name="Wang G."/>
        </authorList>
    </citation>
    <scope>NUCLEOTIDE SEQUENCE [LARGE SCALE GENOMIC DNA]</scope>
    <source>
        <strain evidence="2 3">CF5-4</strain>
    </source>
</reference>
<dbReference type="AlphaFoldDB" id="A0A021VW23"/>
<organism evidence="2 3">
    <name type="scientific">Actinotalea ferrariae CF5-4</name>
    <dbReference type="NCBI Taxonomy" id="948458"/>
    <lineage>
        <taxon>Bacteria</taxon>
        <taxon>Bacillati</taxon>
        <taxon>Actinomycetota</taxon>
        <taxon>Actinomycetes</taxon>
        <taxon>Micrococcales</taxon>
        <taxon>Cellulomonadaceae</taxon>
        <taxon>Actinotalea</taxon>
    </lineage>
</organism>
<comment type="caution">
    <text evidence="2">The sequence shown here is derived from an EMBL/GenBank/DDBJ whole genome shotgun (WGS) entry which is preliminary data.</text>
</comment>
<evidence type="ECO:0000313" key="2">
    <source>
        <dbReference type="EMBL" id="EYR64245.1"/>
    </source>
</evidence>
<proteinExistence type="predicted"/>
<evidence type="ECO:0000313" key="3">
    <source>
        <dbReference type="Proteomes" id="UP000019753"/>
    </source>
</evidence>
<protein>
    <submittedName>
        <fullName evidence="2">Phosphotransferase</fullName>
    </submittedName>
</protein>
<dbReference type="EMBL" id="AXCW01000040">
    <property type="protein sequence ID" value="EYR64245.1"/>
    <property type="molecule type" value="Genomic_DNA"/>
</dbReference>
<dbReference type="GO" id="GO:0016740">
    <property type="term" value="F:transferase activity"/>
    <property type="evidence" value="ECO:0007669"/>
    <property type="project" value="UniProtKB-KW"/>
</dbReference>
<dbReference type="Proteomes" id="UP000019753">
    <property type="component" value="Unassembled WGS sequence"/>
</dbReference>
<accession>A0A021VW23</accession>
<sequence length="233" mass="24207">MLTTAAPATGPVRGADAPGRSSARRERADQALLTGPDAEHVLRAVLEAEGVRLSTWAVHQVHHRPGVGVTVGWTVTWEQGEAGTPAARGGEEYLLGTTAPVPAGTPASTTVRVADRDVTVWRHPADPVLPGLAHACDPVRVAASLGAEPAQVQLELVTYRPLRRAVLRASSPTTTAYLKVVRPHTAADLVRRHELLLAAGLPVAPVEDLGGGVLRLGVVPGRPLTDALAADGA</sequence>
<keyword evidence="2" id="KW-0808">Transferase</keyword>
<gene>
    <name evidence="2" type="ORF">N866_13805</name>
</gene>
<evidence type="ECO:0000256" key="1">
    <source>
        <dbReference type="SAM" id="MobiDB-lite"/>
    </source>
</evidence>
<name>A0A021VW23_9CELL</name>